<dbReference type="AlphaFoldDB" id="A0A059JGI0"/>
<sequence>MENPAPAASKNTKPISTKEKEAVIKAAQYYVDGLRTGNVDHSRKGFHPNAGMYGWLDKDLKTVPIQELFDMIVERGCTPELIYHMDIIAITPSTAIVEVDSELENGGFRDHLAMVKVDGEWKTVAKLFHIYEQ</sequence>
<proteinExistence type="predicted"/>
<dbReference type="Pfam" id="PF12893">
    <property type="entry name" value="Lumazine_bd_2"/>
    <property type="match status" value="1"/>
</dbReference>
<dbReference type="EMBL" id="AOKY01000120">
    <property type="protein sequence ID" value="KDB26577.1"/>
    <property type="molecule type" value="Genomic_DNA"/>
</dbReference>
<accession>A0A059JGI0</accession>
<dbReference type="Proteomes" id="UP000024533">
    <property type="component" value="Unassembled WGS sequence"/>
</dbReference>
<protein>
    <recommendedName>
        <fullName evidence="3">SnoaL-like domain-containing protein</fullName>
    </recommendedName>
</protein>
<gene>
    <name evidence="1" type="ORF">H109_01627</name>
</gene>
<dbReference type="HOGENOM" id="CLU_136595_2_0_1"/>
<dbReference type="OMA" id="MIVERGC"/>
<name>A0A059JGI0_TRIIM</name>
<keyword evidence="2" id="KW-1185">Reference proteome</keyword>
<organism evidence="1 2">
    <name type="scientific">Trichophyton interdigitale (strain MR816)</name>
    <dbReference type="NCBI Taxonomy" id="1215338"/>
    <lineage>
        <taxon>Eukaryota</taxon>
        <taxon>Fungi</taxon>
        <taxon>Dikarya</taxon>
        <taxon>Ascomycota</taxon>
        <taxon>Pezizomycotina</taxon>
        <taxon>Eurotiomycetes</taxon>
        <taxon>Eurotiomycetidae</taxon>
        <taxon>Onygenales</taxon>
        <taxon>Arthrodermataceae</taxon>
        <taxon>Trichophyton</taxon>
    </lineage>
</organism>
<comment type="caution">
    <text evidence="1">The sequence shown here is derived from an EMBL/GenBank/DDBJ whole genome shotgun (WGS) entry which is preliminary data.</text>
</comment>
<evidence type="ECO:0000313" key="2">
    <source>
        <dbReference type="Proteomes" id="UP000024533"/>
    </source>
</evidence>
<evidence type="ECO:0000313" key="1">
    <source>
        <dbReference type="EMBL" id="KDB26577.1"/>
    </source>
</evidence>
<dbReference type="SUPFAM" id="SSF54427">
    <property type="entry name" value="NTF2-like"/>
    <property type="match status" value="1"/>
</dbReference>
<dbReference type="InterPro" id="IPR039437">
    <property type="entry name" value="FrzH/put_lumazine-bd"/>
</dbReference>
<dbReference type="InterPro" id="IPR032710">
    <property type="entry name" value="NTF2-like_dom_sf"/>
</dbReference>
<dbReference type="Gene3D" id="3.10.450.50">
    <property type="match status" value="1"/>
</dbReference>
<reference evidence="1 2" key="1">
    <citation type="submission" date="2014-02" db="EMBL/GenBank/DDBJ databases">
        <title>The Genome Sequence of Trichophyton interdigitale MR816.</title>
        <authorList>
            <consortium name="The Broad Institute Genomics Platform"/>
            <person name="Cuomo C.A."/>
            <person name="White T.C."/>
            <person name="Graser Y."/>
            <person name="Martinez-Rossi N."/>
            <person name="Heitman J."/>
            <person name="Young S.K."/>
            <person name="Zeng Q."/>
            <person name="Gargeya S."/>
            <person name="Abouelleil A."/>
            <person name="Alvarado L."/>
            <person name="Chapman S.B."/>
            <person name="Gainer-Dewar J."/>
            <person name="Goldberg J."/>
            <person name="Griggs A."/>
            <person name="Gujja S."/>
            <person name="Hansen M."/>
            <person name="Howarth C."/>
            <person name="Imamovic A."/>
            <person name="Larimer J."/>
            <person name="Martinez D."/>
            <person name="Murphy C."/>
            <person name="Pearson M.D."/>
            <person name="Persinoti G."/>
            <person name="Poon T."/>
            <person name="Priest M."/>
            <person name="Roberts A.D."/>
            <person name="Saif S."/>
            <person name="Shea T.D."/>
            <person name="Sykes S.N."/>
            <person name="Wortman J."/>
            <person name="Nusbaum C."/>
            <person name="Birren B."/>
        </authorList>
    </citation>
    <scope>NUCLEOTIDE SEQUENCE [LARGE SCALE GENOMIC DNA]</scope>
    <source>
        <strain evidence="1 2">MR816</strain>
    </source>
</reference>
<dbReference type="OrthoDB" id="3794857at2759"/>
<evidence type="ECO:0008006" key="3">
    <source>
        <dbReference type="Google" id="ProtNLM"/>
    </source>
</evidence>